<accession>A0ACC3D8R5</accession>
<sequence>MSKAKVPDAWDDDWENVADKQEEAVLSKEPEPEPKLSKAERRAKHAEQQRKLWDAAESPERPIFLQARHSTPVVGADFKPTVKLLSRKPPPKIASRSAVSDMGNLNIQDDEDDSEEEARKKYEASFAERQVKAAREREEKQRKYQERREQLFGTASNSNEEQKRSSSSQNGSRNSSRGKGRGRSDRENQLSPADDSPARLASPRKQLYDPGYSVKPDSVYIQKRDGTDSPRPATPGEQPFRQPKGPEPTGRGSFGFAPRGGKTGTATS</sequence>
<reference evidence="1" key="1">
    <citation type="submission" date="2024-09" db="EMBL/GenBank/DDBJ databases">
        <title>Black Yeasts Isolated from many extreme environments.</title>
        <authorList>
            <person name="Coleine C."/>
            <person name="Stajich J.E."/>
            <person name="Selbmann L."/>
        </authorList>
    </citation>
    <scope>NUCLEOTIDE SEQUENCE</scope>
    <source>
        <strain evidence="1">CCFEE 5737</strain>
    </source>
</reference>
<keyword evidence="2" id="KW-1185">Reference proteome</keyword>
<organism evidence="1 2">
    <name type="scientific">Coniosporium uncinatum</name>
    <dbReference type="NCBI Taxonomy" id="93489"/>
    <lineage>
        <taxon>Eukaryota</taxon>
        <taxon>Fungi</taxon>
        <taxon>Dikarya</taxon>
        <taxon>Ascomycota</taxon>
        <taxon>Pezizomycotina</taxon>
        <taxon>Dothideomycetes</taxon>
        <taxon>Dothideomycetes incertae sedis</taxon>
        <taxon>Coniosporium</taxon>
    </lineage>
</organism>
<protein>
    <submittedName>
        <fullName evidence="1">Uncharacterized protein</fullName>
    </submittedName>
</protein>
<dbReference type="Proteomes" id="UP001186974">
    <property type="component" value="Unassembled WGS sequence"/>
</dbReference>
<evidence type="ECO:0000313" key="2">
    <source>
        <dbReference type="Proteomes" id="UP001186974"/>
    </source>
</evidence>
<comment type="caution">
    <text evidence="1">The sequence shown here is derived from an EMBL/GenBank/DDBJ whole genome shotgun (WGS) entry which is preliminary data.</text>
</comment>
<dbReference type="EMBL" id="JAWDJW010006866">
    <property type="protein sequence ID" value="KAK3063395.1"/>
    <property type="molecule type" value="Genomic_DNA"/>
</dbReference>
<name>A0ACC3D8R5_9PEZI</name>
<evidence type="ECO:0000313" key="1">
    <source>
        <dbReference type="EMBL" id="KAK3063395.1"/>
    </source>
</evidence>
<gene>
    <name evidence="1" type="ORF">LTS18_000716</name>
</gene>
<proteinExistence type="predicted"/>